<dbReference type="EMBL" id="MSCT01000010">
    <property type="protein sequence ID" value="OLF53940.1"/>
    <property type="molecule type" value="Genomic_DNA"/>
</dbReference>
<accession>A0A1Q8EQ78</accession>
<keyword evidence="5" id="KW-1133">Transmembrane helix</keyword>
<dbReference type="InterPro" id="IPR051907">
    <property type="entry name" value="DoxX-like_oxidoreductase"/>
</dbReference>
<keyword evidence="3" id="KW-1003">Cell membrane</keyword>
<evidence type="ECO:0000313" key="7">
    <source>
        <dbReference type="EMBL" id="OLF53940.1"/>
    </source>
</evidence>
<dbReference type="OrthoDB" id="5689076at2"/>
<dbReference type="PANTHER" id="PTHR33452:SF7">
    <property type="entry name" value="DOXX FAMILY PROTEIN"/>
    <property type="match status" value="1"/>
</dbReference>
<gene>
    <name evidence="7" type="ORF">BTN82_12835</name>
</gene>
<keyword evidence="6" id="KW-0472">Membrane</keyword>
<dbReference type="Pfam" id="PF07681">
    <property type="entry name" value="DoxX"/>
    <property type="match status" value="1"/>
</dbReference>
<dbReference type="RefSeq" id="WP_075119486.1">
    <property type="nucleotide sequence ID" value="NZ_MSCT01000010.1"/>
</dbReference>
<organism evidence="7 8">
    <name type="scientific">Pseudomonas chlororaphis</name>
    <dbReference type="NCBI Taxonomy" id="587753"/>
    <lineage>
        <taxon>Bacteria</taxon>
        <taxon>Pseudomonadati</taxon>
        <taxon>Pseudomonadota</taxon>
        <taxon>Gammaproteobacteria</taxon>
        <taxon>Pseudomonadales</taxon>
        <taxon>Pseudomonadaceae</taxon>
        <taxon>Pseudomonas</taxon>
    </lineage>
</organism>
<dbReference type="Proteomes" id="UP000185578">
    <property type="component" value="Unassembled WGS sequence"/>
</dbReference>
<comment type="similarity">
    <text evidence="2">Belongs to the DoxX family.</text>
</comment>
<comment type="caution">
    <text evidence="7">The sequence shown here is derived from an EMBL/GenBank/DDBJ whole genome shotgun (WGS) entry which is preliminary data.</text>
</comment>
<dbReference type="InterPro" id="IPR032808">
    <property type="entry name" value="DoxX"/>
</dbReference>
<evidence type="ECO:0000256" key="3">
    <source>
        <dbReference type="ARBA" id="ARBA00022475"/>
    </source>
</evidence>
<evidence type="ECO:0000313" key="8">
    <source>
        <dbReference type="Proteomes" id="UP000185578"/>
    </source>
</evidence>
<keyword evidence="4" id="KW-0812">Transmembrane</keyword>
<evidence type="ECO:0000256" key="6">
    <source>
        <dbReference type="ARBA" id="ARBA00023136"/>
    </source>
</evidence>
<protein>
    <submittedName>
        <fullName evidence="7">DoxX family protein</fullName>
    </submittedName>
</protein>
<dbReference type="AlphaFoldDB" id="A0A1Q8EQ78"/>
<proteinExistence type="inferred from homology"/>
<evidence type="ECO:0000256" key="2">
    <source>
        <dbReference type="ARBA" id="ARBA00006679"/>
    </source>
</evidence>
<evidence type="ECO:0000256" key="1">
    <source>
        <dbReference type="ARBA" id="ARBA00004651"/>
    </source>
</evidence>
<dbReference type="GO" id="GO:0005886">
    <property type="term" value="C:plasma membrane"/>
    <property type="evidence" value="ECO:0007669"/>
    <property type="project" value="UniProtKB-SubCell"/>
</dbReference>
<reference evidence="7 8" key="1">
    <citation type="submission" date="2016-12" db="EMBL/GenBank/DDBJ databases">
        <authorList>
            <person name="Song W.-J."/>
            <person name="Kurnit D.M."/>
        </authorList>
    </citation>
    <scope>NUCLEOTIDE SEQUENCE [LARGE SCALE GENOMIC DNA]</scope>
    <source>
        <strain evidence="7 8">PCL1601</strain>
    </source>
</reference>
<dbReference type="PANTHER" id="PTHR33452">
    <property type="entry name" value="OXIDOREDUCTASE CATD-RELATED"/>
    <property type="match status" value="1"/>
</dbReference>
<name>A0A1Q8EQ78_9PSED</name>
<sequence length="179" mass="19710">MILTLSSAFAGLQRQLERSAPWVAFLSLRVFLAWEFFESGLEKWYGENWFQEIQAAFPFPFDQLPASLNWQLSMWAELLGALALLLGLGTRCAALVLIVVTLVATAAVHWPAEWSSLSELAQGYAISNKGHGNFKLPAIYLATLLPLLLQGPGKLSLDALLGRLRSGRQTEQHGVSARS</sequence>
<evidence type="ECO:0000256" key="4">
    <source>
        <dbReference type="ARBA" id="ARBA00022692"/>
    </source>
</evidence>
<comment type="subcellular location">
    <subcellularLocation>
        <location evidence="1">Cell membrane</location>
        <topology evidence="1">Multi-pass membrane protein</topology>
    </subcellularLocation>
</comment>
<evidence type="ECO:0000256" key="5">
    <source>
        <dbReference type="ARBA" id="ARBA00022989"/>
    </source>
</evidence>